<proteinExistence type="predicted"/>
<protein>
    <submittedName>
        <fullName evidence="1">Uncharacterized protein</fullName>
    </submittedName>
</protein>
<organism evidence="1 2">
    <name type="scientific">Acanthamoeba castellanii medusavirus J1</name>
    <dbReference type="NCBI Taxonomy" id="3114988"/>
    <lineage>
        <taxon>Viruses</taxon>
        <taxon>Varidnaviria</taxon>
        <taxon>Bamfordvirae</taxon>
        <taxon>Nucleocytoviricota</taxon>
        <taxon>Megaviricetes</taxon>
        <taxon>Mamonoviridae</taxon>
        <taxon>Medusavirus</taxon>
        <taxon>Medusavirus medusae</taxon>
    </lineage>
</organism>
<reference evidence="2" key="1">
    <citation type="journal article" date="2019" name="J. Virol.">
        <title>Medusavirus, a novel large DNA virus discovered from hot spring water.</title>
        <authorList>
            <person name="Yoshikawa G."/>
            <person name="Blanc-Mathieu R."/>
            <person name="Song C."/>
            <person name="Kayama Y."/>
            <person name="Mochizuki T."/>
            <person name="Murata K."/>
            <person name="Ogata H."/>
            <person name="Takemura M."/>
        </authorList>
    </citation>
    <scope>NUCLEOTIDE SEQUENCE [LARGE SCALE GENOMIC DNA]</scope>
</reference>
<dbReference type="KEGG" id="vg:80540769"/>
<dbReference type="Proteomes" id="UP001161669">
    <property type="component" value="Segment"/>
</dbReference>
<keyword evidence="2" id="KW-1185">Reference proteome</keyword>
<dbReference type="EMBL" id="AP018495">
    <property type="protein sequence ID" value="BBI30417.1"/>
    <property type="molecule type" value="Genomic_DNA"/>
</dbReference>
<evidence type="ECO:0000313" key="2">
    <source>
        <dbReference type="Proteomes" id="UP001161669"/>
    </source>
</evidence>
<accession>A0A3T1CX56</accession>
<evidence type="ECO:0000313" key="1">
    <source>
        <dbReference type="EMBL" id="BBI30417.1"/>
    </source>
</evidence>
<sequence length="180" mass="21080">MQPPTLLEAACHAAARHFCDALVSVEEFRDYMAVLPDFVHRPIAQQLLRCVIQDVLDKRFSGPERTRDDDDKCEPIGRIELTKSRPIVFTSHYYRKRSFECFRIDTPMRDVYIHTKSKRMFHVWHERIPGQTFSKREERVCTIGDPHPIAVAIAGKFQQRARYNATFNEERLVKFVVSGK</sequence>
<name>A0A3T1CX56_9VIRU</name>